<evidence type="ECO:0000313" key="1">
    <source>
        <dbReference type="EMBL" id="PWN52526.1"/>
    </source>
</evidence>
<sequence>MSFQTNSIVKKTYGSRVSSQANAAAKQLLETMERKKSNLCVSIDVTNKSDLLAVAEAVGPDVCLVKTHIDIVEDFDMDLVEKLTALSKEHDFMIFEDRKFADIGNTVSLQYSAGVHKIASWSHITNAHLVPGPGIISGLAKAGEPLGRGLLLLAEMSSAGALTKGDYTKACVQAAKDDKSGFVCGFIAMSRVDEADGPCEKDLLVLTPGVGLDVKGDALGQQYRTPDQVVRQSGCDIIIVGRGIYGVLMTEEGKADKVTAMNKVREQGSRYKKAGWDAYLARIDDATRPPRHRRRRRPGGGGKKRDDLSEVEIKAKVKKSERKASLSSPFETSPRKKQKAIKLDLEPHEAHPAPSRWEETYRVLEKQRARILAPVDTMGCEENGREERRADSFRKDKESQEDRGKRERLTTLVSLMLSSQTKDPVTAEAVYNLQRNLRNGLDLGSLLEADEATISSSISKVGFWRRKTGYLKSVARILRDDFGGDVPRTVDELCSLPGVGPKMAFLALQSMGISVGIGVDTHVHRISNRLGWNRPPSKNPEETRLNLQSWLPKELHPKINKLLVGFGQVICVPVGPRCDLCKVGAKGLCPSFKKLDDKSISNRVKVHLVGDSDDDSSDDDDKGGKGKAKVKGRKKADVVKVEMKMEEVGGGRSQGRSTRVKMESIHDADQVSASLEW</sequence>
<gene>
    <name evidence="1" type="ORF">IE53DRAFT_373522</name>
</gene>
<evidence type="ECO:0000313" key="2">
    <source>
        <dbReference type="Proteomes" id="UP000245626"/>
    </source>
</evidence>
<protein>
    <submittedName>
        <fullName evidence="1">OMPdecase-domain-containing protein</fullName>
    </submittedName>
</protein>
<dbReference type="Proteomes" id="UP000245626">
    <property type="component" value="Unassembled WGS sequence"/>
</dbReference>
<reference evidence="1 2" key="1">
    <citation type="journal article" date="2018" name="Mol. Biol. Evol.">
        <title>Broad Genomic Sampling Reveals a Smut Pathogenic Ancestry of the Fungal Clade Ustilaginomycotina.</title>
        <authorList>
            <person name="Kijpornyongpan T."/>
            <person name="Mondo S.J."/>
            <person name="Barry K."/>
            <person name="Sandor L."/>
            <person name="Lee J."/>
            <person name="Lipzen A."/>
            <person name="Pangilinan J."/>
            <person name="LaButti K."/>
            <person name="Hainaut M."/>
            <person name="Henrissat B."/>
            <person name="Grigoriev I.V."/>
            <person name="Spatafora J.W."/>
            <person name="Aime M.C."/>
        </authorList>
    </citation>
    <scope>NUCLEOTIDE SEQUENCE [LARGE SCALE GENOMIC DNA]</scope>
    <source>
        <strain evidence="1 2">SA 807</strain>
    </source>
</reference>
<keyword evidence="2" id="KW-1185">Reference proteome</keyword>
<accession>A0ACD0P387</accession>
<name>A0ACD0P387_9BASI</name>
<dbReference type="EMBL" id="KZ819772">
    <property type="protein sequence ID" value="PWN52526.1"/>
    <property type="molecule type" value="Genomic_DNA"/>
</dbReference>
<proteinExistence type="predicted"/>
<organism evidence="1 2">
    <name type="scientific">Violaceomyces palustris</name>
    <dbReference type="NCBI Taxonomy" id="1673888"/>
    <lineage>
        <taxon>Eukaryota</taxon>
        <taxon>Fungi</taxon>
        <taxon>Dikarya</taxon>
        <taxon>Basidiomycota</taxon>
        <taxon>Ustilaginomycotina</taxon>
        <taxon>Ustilaginomycetes</taxon>
        <taxon>Violaceomycetales</taxon>
        <taxon>Violaceomycetaceae</taxon>
        <taxon>Violaceomyces</taxon>
    </lineage>
</organism>